<feature type="domain" description="Endonuclease/exonuclease/phosphatase" evidence="2">
    <location>
        <begin position="404"/>
        <end position="603"/>
    </location>
</feature>
<dbReference type="GeneID" id="74944439"/>
<dbReference type="GO" id="GO:0016020">
    <property type="term" value="C:membrane"/>
    <property type="evidence" value="ECO:0007669"/>
    <property type="project" value="GOC"/>
</dbReference>
<dbReference type="GO" id="GO:0004519">
    <property type="term" value="F:endonuclease activity"/>
    <property type="evidence" value="ECO:0007669"/>
    <property type="project" value="UniProtKB-KW"/>
</dbReference>
<sequence>MSGNDTHRFARATLAVALLLVTLEYAVIRVFVLNFSTAGPNATALLALLLLTGWTLPVAARPAEGEPGGGLLVGLTAGGVALSLLGGAVLSLLGAALAGLALTPLLALDAARLRGRTGVAFALGLLAVLALRGVAGATPAYATTVGRFGLLALLLALAAVTTALGREADPEPVESRTHLGPLVGAVFLAVLWLGAPVTPARWAGRPYLPAVAFAALGLLAGAAWLETRGLLTPRAAGTWGLALLVSLATLLTGSVPAVVALAPALAALVVLAGTAGRGTTTPARAGLGVLAVQFAGLLAVVGFAFAVNFAFVPGGAALRGGEPAFVLGLGVVVVVAAVLAARDSVPAVERGPPDADRRTLLAGLAAGVLGVAGAVLRTPRATADPTGLRVAAYNLHQWVDADGQYNLRAVTRLLRGQDAGVVGLQETEGARVTAGHVHGVRWLAEALGYHWHPGPDTATGGYGVALLSAWPLSDVDVVELPRTDSAVRVAMRATVEHPDGAFPVVSAHLETAGDVRLAQAERVAELVADETRAVVLGDFNATPDEAPVATMTDTLTDAWAAAGDGPGDTYSANDPYQRIDYVFVRGFAVTGASVFGGPDASDHRGVRATLERT</sequence>
<dbReference type="InterPro" id="IPR036691">
    <property type="entry name" value="Endo/exonu/phosph_ase_sf"/>
</dbReference>
<keyword evidence="3" id="KW-0255">Endonuclease</keyword>
<feature type="transmembrane region" description="Helical" evidence="1">
    <location>
        <begin position="44"/>
        <end position="60"/>
    </location>
</feature>
<dbReference type="Proteomes" id="UP001057580">
    <property type="component" value="Chromosome"/>
</dbReference>
<dbReference type="InterPro" id="IPR005135">
    <property type="entry name" value="Endo/exonuclease/phosphatase"/>
</dbReference>
<feature type="transmembrane region" description="Helical" evidence="1">
    <location>
        <begin position="207"/>
        <end position="225"/>
    </location>
</feature>
<keyword evidence="3" id="KW-0540">Nuclease</keyword>
<dbReference type="PANTHER" id="PTHR14859">
    <property type="entry name" value="CALCOFLUOR WHITE HYPERSENSITIVE PROTEIN PRECURSOR"/>
    <property type="match status" value="1"/>
</dbReference>
<feature type="transmembrane region" description="Helical" evidence="1">
    <location>
        <begin position="148"/>
        <end position="165"/>
    </location>
</feature>
<keyword evidence="4" id="KW-1185">Reference proteome</keyword>
<evidence type="ECO:0000259" key="2">
    <source>
        <dbReference type="Pfam" id="PF03372"/>
    </source>
</evidence>
<feature type="transmembrane region" description="Helical" evidence="1">
    <location>
        <begin position="80"/>
        <end position="107"/>
    </location>
</feature>
<dbReference type="EMBL" id="CP104003">
    <property type="protein sequence ID" value="UWM54080.1"/>
    <property type="molecule type" value="Genomic_DNA"/>
</dbReference>
<protein>
    <submittedName>
        <fullName evidence="3">Endonuclease/exonuclease/phosphatase family protein</fullName>
    </submittedName>
</protein>
<feature type="transmembrane region" description="Helical" evidence="1">
    <location>
        <begin position="361"/>
        <end position="379"/>
    </location>
</feature>
<keyword evidence="1" id="KW-0812">Transmembrane</keyword>
<dbReference type="AlphaFoldDB" id="A0A9E7R1M2"/>
<organism evidence="3 4">
    <name type="scientific">Salinirubellus salinus</name>
    <dbReference type="NCBI Taxonomy" id="1364945"/>
    <lineage>
        <taxon>Archaea</taxon>
        <taxon>Methanobacteriati</taxon>
        <taxon>Methanobacteriota</taxon>
        <taxon>Stenosarchaea group</taxon>
        <taxon>Halobacteria</taxon>
        <taxon>Halobacteriales</taxon>
        <taxon>Natronomonadaceae</taxon>
        <taxon>Salinirubellus</taxon>
    </lineage>
</organism>
<evidence type="ECO:0000313" key="4">
    <source>
        <dbReference type="Proteomes" id="UP001057580"/>
    </source>
</evidence>
<proteinExistence type="predicted"/>
<dbReference type="Gene3D" id="3.60.10.10">
    <property type="entry name" value="Endonuclease/exonuclease/phosphatase"/>
    <property type="match status" value="1"/>
</dbReference>
<dbReference type="Pfam" id="PF03372">
    <property type="entry name" value="Exo_endo_phos"/>
    <property type="match status" value="1"/>
</dbReference>
<feature type="transmembrane region" description="Helical" evidence="1">
    <location>
        <begin position="12"/>
        <end position="32"/>
    </location>
</feature>
<feature type="transmembrane region" description="Helical" evidence="1">
    <location>
        <begin position="290"/>
        <end position="312"/>
    </location>
</feature>
<reference evidence="3" key="1">
    <citation type="submission" date="2022-09" db="EMBL/GenBank/DDBJ databases">
        <title>Diverse halophilic archaea isolated from saline environments.</title>
        <authorList>
            <person name="Cui H.-L."/>
        </authorList>
    </citation>
    <scope>NUCLEOTIDE SEQUENCE</scope>
    <source>
        <strain evidence="3">ZS-35-S2</strain>
    </source>
</reference>
<name>A0A9E7R1M2_9EURY</name>
<dbReference type="GO" id="GO:0006506">
    <property type="term" value="P:GPI anchor biosynthetic process"/>
    <property type="evidence" value="ECO:0007669"/>
    <property type="project" value="TreeGrafter"/>
</dbReference>
<dbReference type="PANTHER" id="PTHR14859:SF1">
    <property type="entry name" value="PGAP2-INTERACTING PROTEIN"/>
    <property type="match status" value="1"/>
</dbReference>
<evidence type="ECO:0000256" key="1">
    <source>
        <dbReference type="SAM" id="Phobius"/>
    </source>
</evidence>
<dbReference type="KEGG" id="ssai:N0B31_18415"/>
<keyword evidence="1" id="KW-0472">Membrane</keyword>
<gene>
    <name evidence="3" type="ORF">N0B31_18415</name>
</gene>
<feature type="transmembrane region" description="Helical" evidence="1">
    <location>
        <begin position="119"/>
        <end position="142"/>
    </location>
</feature>
<dbReference type="RefSeq" id="WP_260593074.1">
    <property type="nucleotide sequence ID" value="NZ_CP104003.1"/>
</dbReference>
<feature type="transmembrane region" description="Helical" evidence="1">
    <location>
        <begin position="237"/>
        <end position="270"/>
    </location>
</feature>
<keyword evidence="1" id="KW-1133">Transmembrane helix</keyword>
<dbReference type="SUPFAM" id="SSF56219">
    <property type="entry name" value="DNase I-like"/>
    <property type="match status" value="1"/>
</dbReference>
<evidence type="ECO:0000313" key="3">
    <source>
        <dbReference type="EMBL" id="UWM54080.1"/>
    </source>
</evidence>
<feature type="transmembrane region" description="Helical" evidence="1">
    <location>
        <begin position="324"/>
        <end position="341"/>
    </location>
</feature>
<dbReference type="InterPro" id="IPR051916">
    <property type="entry name" value="GPI-anchor_lipid_remodeler"/>
</dbReference>
<accession>A0A9E7R1M2</accession>
<feature type="transmembrane region" description="Helical" evidence="1">
    <location>
        <begin position="177"/>
        <end position="195"/>
    </location>
</feature>
<keyword evidence="3" id="KW-0378">Hydrolase</keyword>